<dbReference type="Gene3D" id="3.40.50.11500">
    <property type="match status" value="1"/>
</dbReference>
<dbReference type="EMBL" id="KK106155">
    <property type="protein sequence ID" value="KIY91899.1"/>
    <property type="molecule type" value="Genomic_DNA"/>
</dbReference>
<gene>
    <name evidence="3" type="ORF">MNEG_16064</name>
</gene>
<dbReference type="PANTHER" id="PTHR15288:SF0">
    <property type="entry name" value="UDENN DOMAIN-CONTAINING PROTEIN"/>
    <property type="match status" value="1"/>
</dbReference>
<feature type="region of interest" description="Disordered" evidence="1">
    <location>
        <begin position="47"/>
        <end position="82"/>
    </location>
</feature>
<dbReference type="PANTHER" id="PTHR15288">
    <property type="entry name" value="DENN DOMAIN-CONTAINING PROTEIN 2"/>
    <property type="match status" value="1"/>
</dbReference>
<dbReference type="AlphaFoldDB" id="A0A0D2LIR3"/>
<dbReference type="InterPro" id="IPR051942">
    <property type="entry name" value="DENN_domain_containing_2"/>
</dbReference>
<organism evidence="3 4">
    <name type="scientific">Monoraphidium neglectum</name>
    <dbReference type="NCBI Taxonomy" id="145388"/>
    <lineage>
        <taxon>Eukaryota</taxon>
        <taxon>Viridiplantae</taxon>
        <taxon>Chlorophyta</taxon>
        <taxon>core chlorophytes</taxon>
        <taxon>Chlorophyceae</taxon>
        <taxon>CS clade</taxon>
        <taxon>Sphaeropleales</taxon>
        <taxon>Selenastraceae</taxon>
        <taxon>Monoraphidium</taxon>
    </lineage>
</organism>
<evidence type="ECO:0000256" key="1">
    <source>
        <dbReference type="SAM" id="MobiDB-lite"/>
    </source>
</evidence>
<evidence type="ECO:0000313" key="4">
    <source>
        <dbReference type="Proteomes" id="UP000054498"/>
    </source>
</evidence>
<reference evidence="3 4" key="1">
    <citation type="journal article" date="2013" name="BMC Genomics">
        <title>Reconstruction of the lipid metabolism for the microalga Monoraphidium neglectum from its genome sequence reveals characteristics suitable for biofuel production.</title>
        <authorList>
            <person name="Bogen C."/>
            <person name="Al-Dilaimi A."/>
            <person name="Albersmeier A."/>
            <person name="Wichmann J."/>
            <person name="Grundmann M."/>
            <person name="Rupp O."/>
            <person name="Lauersen K.J."/>
            <person name="Blifernez-Klassen O."/>
            <person name="Kalinowski J."/>
            <person name="Goesmann A."/>
            <person name="Mussgnug J.H."/>
            <person name="Kruse O."/>
        </authorList>
    </citation>
    <scope>NUCLEOTIDE SEQUENCE [LARGE SCALE GENOMIC DNA]</scope>
    <source>
        <strain evidence="3 4">SAG 48.87</strain>
    </source>
</reference>
<accession>A0A0D2LIR3</accession>
<sequence length="210" mass="21863">MTSFMHHRSSDTALRPAIHPSAGDLYHLEFHRANPWRRGMAPEAIGAAAADADEDSGPGDDACSGGGGDGGGAGAPASRPGRWLPRAGEDPVALAEAECAEQLQLWAVAALCRSLSLDNVLTLLNAALLEKQVAVFCPHIGTLCACVLALVPLLRPFVWQSLLLPVTPAGMRGFLEAPVPFVLGLQYKTPEVSASPSPSRGPNPACKPSS</sequence>
<proteinExistence type="predicted"/>
<dbReference type="GeneID" id="25733787"/>
<dbReference type="InterPro" id="IPR043153">
    <property type="entry name" value="DENN_C"/>
</dbReference>
<keyword evidence="4" id="KW-1185">Reference proteome</keyword>
<dbReference type="RefSeq" id="XP_013890919.1">
    <property type="nucleotide sequence ID" value="XM_014035465.1"/>
</dbReference>
<feature type="domain" description="UDENN" evidence="2">
    <location>
        <begin position="1"/>
        <end position="210"/>
    </location>
</feature>
<dbReference type="PROSITE" id="PS50211">
    <property type="entry name" value="DENN"/>
    <property type="match status" value="1"/>
</dbReference>
<dbReference type="Proteomes" id="UP000054498">
    <property type="component" value="Unassembled WGS sequence"/>
</dbReference>
<dbReference type="KEGG" id="mng:MNEG_16064"/>
<protein>
    <recommendedName>
        <fullName evidence="2">UDENN domain-containing protein</fullName>
    </recommendedName>
</protein>
<feature type="region of interest" description="Disordered" evidence="1">
    <location>
        <begin position="190"/>
        <end position="210"/>
    </location>
</feature>
<dbReference type="SMART" id="SM00799">
    <property type="entry name" value="DENN"/>
    <property type="match status" value="1"/>
</dbReference>
<feature type="compositionally biased region" description="Gly residues" evidence="1">
    <location>
        <begin position="64"/>
        <end position="74"/>
    </location>
</feature>
<dbReference type="Pfam" id="PF02141">
    <property type="entry name" value="DENN"/>
    <property type="match status" value="1"/>
</dbReference>
<name>A0A0D2LIR3_9CHLO</name>
<dbReference type="InterPro" id="IPR001194">
    <property type="entry name" value="cDENN_dom"/>
</dbReference>
<dbReference type="InterPro" id="IPR037516">
    <property type="entry name" value="Tripartite_DENN"/>
</dbReference>
<dbReference type="OrthoDB" id="6019893at2759"/>
<evidence type="ECO:0000259" key="2">
    <source>
        <dbReference type="PROSITE" id="PS50211"/>
    </source>
</evidence>
<evidence type="ECO:0000313" key="3">
    <source>
        <dbReference type="EMBL" id="KIY91899.1"/>
    </source>
</evidence>